<organism evidence="5 6">
    <name type="scientific">Extibacter muris</name>
    <dbReference type="NCBI Taxonomy" id="1796622"/>
    <lineage>
        <taxon>Bacteria</taxon>
        <taxon>Bacillati</taxon>
        <taxon>Bacillota</taxon>
        <taxon>Clostridia</taxon>
        <taxon>Lachnospirales</taxon>
        <taxon>Lachnospiraceae</taxon>
        <taxon>Extibacter</taxon>
    </lineage>
</organism>
<evidence type="ECO:0000256" key="1">
    <source>
        <dbReference type="ARBA" id="ARBA00022801"/>
    </source>
</evidence>
<dbReference type="Gene3D" id="3.20.20.80">
    <property type="entry name" value="Glycosidases"/>
    <property type="match status" value="1"/>
</dbReference>
<keyword evidence="2" id="KW-0326">Glycosidase</keyword>
<dbReference type="Proteomes" id="UP000295710">
    <property type="component" value="Unassembled WGS sequence"/>
</dbReference>
<dbReference type="InterPro" id="IPR011583">
    <property type="entry name" value="Chitinase_II/V-like_cat"/>
</dbReference>
<dbReference type="PROSITE" id="PS51782">
    <property type="entry name" value="LYSM"/>
    <property type="match status" value="1"/>
</dbReference>
<name>A0A4R4FL35_9FIRM</name>
<feature type="domain" description="GH18" evidence="4">
    <location>
        <begin position="53"/>
        <end position="377"/>
    </location>
</feature>
<dbReference type="PANTHER" id="PTHR46066">
    <property type="entry name" value="CHITINASE DOMAIN-CONTAINING PROTEIN 1 FAMILY MEMBER"/>
    <property type="match status" value="1"/>
</dbReference>
<dbReference type="EMBL" id="SMMX01000001">
    <property type="protein sequence ID" value="TDA23333.1"/>
    <property type="molecule type" value="Genomic_DNA"/>
</dbReference>
<dbReference type="InterPro" id="IPR018392">
    <property type="entry name" value="LysM"/>
</dbReference>
<dbReference type="PROSITE" id="PS51910">
    <property type="entry name" value="GH18_2"/>
    <property type="match status" value="1"/>
</dbReference>
<feature type="domain" description="LysM" evidence="3">
    <location>
        <begin position="2"/>
        <end position="46"/>
    </location>
</feature>
<gene>
    <name evidence="5" type="ORF">E1963_00905</name>
</gene>
<dbReference type="GO" id="GO:0005975">
    <property type="term" value="P:carbohydrate metabolic process"/>
    <property type="evidence" value="ECO:0007669"/>
    <property type="project" value="InterPro"/>
</dbReference>
<dbReference type="CDD" id="cd02874">
    <property type="entry name" value="GH18_CFLE_spore_hydrolase"/>
    <property type="match status" value="1"/>
</dbReference>
<dbReference type="GO" id="GO:0070492">
    <property type="term" value="F:oligosaccharide binding"/>
    <property type="evidence" value="ECO:0007669"/>
    <property type="project" value="TreeGrafter"/>
</dbReference>
<dbReference type="Pfam" id="PF00704">
    <property type="entry name" value="Glyco_hydro_18"/>
    <property type="match status" value="1"/>
</dbReference>
<accession>A0A4R4FL35</accession>
<dbReference type="GO" id="GO:0008061">
    <property type="term" value="F:chitin binding"/>
    <property type="evidence" value="ECO:0007669"/>
    <property type="project" value="InterPro"/>
</dbReference>
<dbReference type="GO" id="GO:0016798">
    <property type="term" value="F:hydrolase activity, acting on glycosyl bonds"/>
    <property type="evidence" value="ECO:0007669"/>
    <property type="project" value="UniProtKB-KW"/>
</dbReference>
<dbReference type="SMART" id="SM00636">
    <property type="entry name" value="Glyco_18"/>
    <property type="match status" value="1"/>
</dbReference>
<evidence type="ECO:0000313" key="6">
    <source>
        <dbReference type="Proteomes" id="UP000295710"/>
    </source>
</evidence>
<dbReference type="RefSeq" id="WP_132274066.1">
    <property type="nucleotide sequence ID" value="NZ_JAOBST010000008.1"/>
</dbReference>
<protein>
    <submittedName>
        <fullName evidence="5">Glycoside hydrolase</fullName>
    </submittedName>
</protein>
<reference evidence="5 6" key="1">
    <citation type="journal article" date="2016" name="Nat. Microbiol.">
        <title>The Mouse Intestinal Bacterial Collection (miBC) provides host-specific insight into cultured diversity and functional potential of the gut microbiota.</title>
        <authorList>
            <person name="Lagkouvardos I."/>
            <person name="Pukall R."/>
            <person name="Abt B."/>
            <person name="Foesel B.U."/>
            <person name="Meier-Kolthoff J.P."/>
            <person name="Kumar N."/>
            <person name="Bresciani A."/>
            <person name="Martinez I."/>
            <person name="Just S."/>
            <person name="Ziegler C."/>
            <person name="Brugiroux S."/>
            <person name="Garzetti D."/>
            <person name="Wenning M."/>
            <person name="Bui T.P."/>
            <person name="Wang J."/>
            <person name="Hugenholtz F."/>
            <person name="Plugge C.M."/>
            <person name="Peterson D.A."/>
            <person name="Hornef M.W."/>
            <person name="Baines J.F."/>
            <person name="Smidt H."/>
            <person name="Walter J."/>
            <person name="Kristiansen K."/>
            <person name="Nielsen H.B."/>
            <person name="Haller D."/>
            <person name="Overmann J."/>
            <person name="Stecher B."/>
            <person name="Clavel T."/>
        </authorList>
    </citation>
    <scope>NUCLEOTIDE SEQUENCE [LARGE SCALE GENOMIC DNA]</scope>
    <source>
        <strain evidence="5 6">DSM 28560</strain>
    </source>
</reference>
<sequence>MEIHVVMEGDDIDSIAAVYGVDVWQLIYDNQIIYPYRLAVGQALLVQTGARSPQRSIYVSGYAYPFISRWVLQQTLPFLSDLPIFSYGFTAEGELVPPLLDERWMIREAVRYGTEAVLTLTPLGPDGRFNNSLISAVVYNEYAADSLISNLLETMREKGYRGLDIDFEYILPDDRNAFTAFVQKTAEAMRAAGYWLSIALAPKSSSEQRGLLYEGKDYRALGEAADHVLLMTYEWGYTYGPPMAVAPLPQVRDVVEYAVTEIPASKINLGIPNYGYDWPLPYERGVTRAQTLGNVQAVQLAIARGAAIEFDETARSPYFNYVEDGTEHEVWFEDVRSLQAKFGLITDYELRGCGYWQIMQWFRANWLLLRDNFYILK</sequence>
<dbReference type="GO" id="GO:0012505">
    <property type="term" value="C:endomembrane system"/>
    <property type="evidence" value="ECO:0007669"/>
    <property type="project" value="TreeGrafter"/>
</dbReference>
<dbReference type="InterPro" id="IPR017853">
    <property type="entry name" value="GH"/>
</dbReference>
<dbReference type="InterPro" id="IPR001223">
    <property type="entry name" value="Glyco_hydro18_cat"/>
</dbReference>
<dbReference type="Gene3D" id="3.10.350.10">
    <property type="entry name" value="LysM domain"/>
    <property type="match status" value="1"/>
</dbReference>
<dbReference type="SUPFAM" id="SSF54106">
    <property type="entry name" value="LysM domain"/>
    <property type="match status" value="1"/>
</dbReference>
<keyword evidence="6" id="KW-1185">Reference proteome</keyword>
<dbReference type="InterPro" id="IPR036779">
    <property type="entry name" value="LysM_dom_sf"/>
</dbReference>
<evidence type="ECO:0000259" key="3">
    <source>
        <dbReference type="PROSITE" id="PS51782"/>
    </source>
</evidence>
<dbReference type="AlphaFoldDB" id="A0A4R4FL35"/>
<dbReference type="SUPFAM" id="SSF51445">
    <property type="entry name" value="(Trans)glycosidases"/>
    <property type="match status" value="1"/>
</dbReference>
<dbReference type="InterPro" id="IPR029070">
    <property type="entry name" value="Chitinase_insertion_sf"/>
</dbReference>
<evidence type="ECO:0000259" key="4">
    <source>
        <dbReference type="PROSITE" id="PS51910"/>
    </source>
</evidence>
<evidence type="ECO:0000256" key="2">
    <source>
        <dbReference type="ARBA" id="ARBA00023295"/>
    </source>
</evidence>
<dbReference type="InterPro" id="IPR041704">
    <property type="entry name" value="CFLE_GH18"/>
</dbReference>
<dbReference type="CDD" id="cd00118">
    <property type="entry name" value="LysM"/>
    <property type="match status" value="1"/>
</dbReference>
<dbReference type="Gene3D" id="3.10.50.10">
    <property type="match status" value="1"/>
</dbReference>
<comment type="caution">
    <text evidence="5">The sequence shown here is derived from an EMBL/GenBank/DDBJ whole genome shotgun (WGS) entry which is preliminary data.</text>
</comment>
<keyword evidence="1 5" id="KW-0378">Hydrolase</keyword>
<dbReference type="PANTHER" id="PTHR46066:SF2">
    <property type="entry name" value="CHITINASE DOMAIN-CONTAINING PROTEIN 1"/>
    <property type="match status" value="1"/>
</dbReference>
<dbReference type="Pfam" id="PF01476">
    <property type="entry name" value="LysM"/>
    <property type="match status" value="1"/>
</dbReference>
<proteinExistence type="predicted"/>
<evidence type="ECO:0000313" key="5">
    <source>
        <dbReference type="EMBL" id="TDA23333.1"/>
    </source>
</evidence>